<reference evidence="2 3" key="1">
    <citation type="journal article" date="2016" name="Fungal Biol.">
        <title>The genome of Xylona heveae provides a window into fungal endophytism.</title>
        <authorList>
            <person name="Gazis R."/>
            <person name="Kuo A."/>
            <person name="Riley R."/>
            <person name="LaButti K."/>
            <person name="Lipzen A."/>
            <person name="Lin J."/>
            <person name="Amirebrahimi M."/>
            <person name="Hesse C.N."/>
            <person name="Spatafora J.W."/>
            <person name="Henrissat B."/>
            <person name="Hainaut M."/>
            <person name="Grigoriev I.V."/>
            <person name="Hibbett D.S."/>
        </authorList>
    </citation>
    <scope>NUCLEOTIDE SEQUENCE [LARGE SCALE GENOMIC DNA]</scope>
    <source>
        <strain evidence="2 3">TC161</strain>
    </source>
</reference>
<dbReference type="AlphaFoldDB" id="A0A165A4T3"/>
<dbReference type="OrthoDB" id="5206740at2759"/>
<evidence type="ECO:0000256" key="1">
    <source>
        <dbReference type="SAM" id="MobiDB-lite"/>
    </source>
</evidence>
<proteinExistence type="predicted"/>
<feature type="compositionally biased region" description="Acidic residues" evidence="1">
    <location>
        <begin position="160"/>
        <end position="169"/>
    </location>
</feature>
<gene>
    <name evidence="2" type="ORF">L228DRAFT_241156</name>
</gene>
<accession>A0A165A4T3</accession>
<dbReference type="EMBL" id="KV407464">
    <property type="protein sequence ID" value="KZF19949.1"/>
    <property type="molecule type" value="Genomic_DNA"/>
</dbReference>
<evidence type="ECO:0000313" key="2">
    <source>
        <dbReference type="EMBL" id="KZF19949.1"/>
    </source>
</evidence>
<keyword evidence="3" id="KW-1185">Reference proteome</keyword>
<feature type="region of interest" description="Disordered" evidence="1">
    <location>
        <begin position="160"/>
        <end position="188"/>
    </location>
</feature>
<dbReference type="STRING" id="1328760.A0A165A4T3"/>
<name>A0A165A4T3_XYLHT</name>
<dbReference type="GeneID" id="28896444"/>
<protein>
    <submittedName>
        <fullName evidence="2">Uncharacterized protein</fullName>
    </submittedName>
</protein>
<dbReference type="Proteomes" id="UP000076632">
    <property type="component" value="Unassembled WGS sequence"/>
</dbReference>
<sequence length="242" mass="26572">MLAVHVPQAQAMATELHDNTRPKRPRLSLQIASAITPQNFIRPANGGTLCDDMSSPTVRNTFNNSSRNFLSHPSKPPSEAWTIAPNCTSSSNPLALPYSLPRGLPGILRNTVLQPRQRSATLVRAPRQMFPPVKSVSFKNPLVEEITTSVYVAAHSDLDSLESDNDDEGMDSKVGNYGDDSTEGGKQKQISWAPVRRKGKRHRQWTWTLDTLDDGDGDATIKYQRVSSFEGESSKISAALEG</sequence>
<evidence type="ECO:0000313" key="3">
    <source>
        <dbReference type="Proteomes" id="UP000076632"/>
    </source>
</evidence>
<dbReference type="InParanoid" id="A0A165A4T3"/>
<dbReference type="RefSeq" id="XP_018185504.1">
    <property type="nucleotide sequence ID" value="XM_018331307.1"/>
</dbReference>
<organism evidence="2 3">
    <name type="scientific">Xylona heveae (strain CBS 132557 / TC161)</name>
    <dbReference type="NCBI Taxonomy" id="1328760"/>
    <lineage>
        <taxon>Eukaryota</taxon>
        <taxon>Fungi</taxon>
        <taxon>Dikarya</taxon>
        <taxon>Ascomycota</taxon>
        <taxon>Pezizomycotina</taxon>
        <taxon>Xylonomycetes</taxon>
        <taxon>Xylonales</taxon>
        <taxon>Xylonaceae</taxon>
        <taxon>Xylona</taxon>
    </lineage>
</organism>